<dbReference type="InterPro" id="IPR002509">
    <property type="entry name" value="NODB_dom"/>
</dbReference>
<dbReference type="AlphaFoldDB" id="A0A932ENQ2"/>
<dbReference type="EMBL" id="JACPNR010000004">
    <property type="protein sequence ID" value="MBI2677547.1"/>
    <property type="molecule type" value="Genomic_DNA"/>
</dbReference>
<dbReference type="GO" id="GO:0005975">
    <property type="term" value="P:carbohydrate metabolic process"/>
    <property type="evidence" value="ECO:0007669"/>
    <property type="project" value="InterPro"/>
</dbReference>
<comment type="caution">
    <text evidence="2">The sequence shown here is derived from an EMBL/GenBank/DDBJ whole genome shotgun (WGS) entry which is preliminary data.</text>
</comment>
<dbReference type="InterPro" id="IPR022560">
    <property type="entry name" value="DUF3473"/>
</dbReference>
<dbReference type="Gene3D" id="3.20.20.370">
    <property type="entry name" value="Glycoside hydrolase/deacetylase"/>
    <property type="match status" value="1"/>
</dbReference>
<accession>A0A932ENQ2</accession>
<organism evidence="2 3">
    <name type="scientific">Candidatus Korobacter versatilis</name>
    <dbReference type="NCBI Taxonomy" id="658062"/>
    <lineage>
        <taxon>Bacteria</taxon>
        <taxon>Pseudomonadati</taxon>
        <taxon>Acidobacteriota</taxon>
        <taxon>Terriglobia</taxon>
        <taxon>Terriglobales</taxon>
        <taxon>Candidatus Korobacteraceae</taxon>
        <taxon>Candidatus Korobacter</taxon>
    </lineage>
</organism>
<dbReference type="PROSITE" id="PS51677">
    <property type="entry name" value="NODB"/>
    <property type="match status" value="1"/>
</dbReference>
<sequence>MVVTNILSIDLEDWHQLVHRRLKNASSSPSANVDRQLETLLALLDEHKVKATFFTLGMLAEARPELVQRVANAGHEIASHGYAHRRVYQMTRREFHADTSRGKALLESITGQEVCGYRAAEFSITRPALWALEVLAELGFEYDSSIFPIHHRRYGIADFDPRPARYQLADRRSLIEIPLATQRRAGQNVPFSGGGYFRLWPLGTLVRGFERVNATGLPVTTYFHPYEFDPERLDALAGLDRPSLKQRVSGMRLNWHQNLGRNSLRVKLGELLQRFRFTTFREYLEGADLGESRTLFSAAGR</sequence>
<name>A0A932ENQ2_9BACT</name>
<dbReference type="SUPFAM" id="SSF88713">
    <property type="entry name" value="Glycoside hydrolase/deacetylase"/>
    <property type="match status" value="1"/>
</dbReference>
<protein>
    <submittedName>
        <fullName evidence="2">Polysaccharide deacetylase family protein</fullName>
    </submittedName>
</protein>
<proteinExistence type="predicted"/>
<dbReference type="CDD" id="cd10941">
    <property type="entry name" value="CE4_PuuE_HpPgdA_like_2"/>
    <property type="match status" value="1"/>
</dbReference>
<dbReference type="InterPro" id="IPR045235">
    <property type="entry name" value="PuuE_HpPgdA-like"/>
</dbReference>
<evidence type="ECO:0000313" key="3">
    <source>
        <dbReference type="Proteomes" id="UP000779809"/>
    </source>
</evidence>
<dbReference type="Pfam" id="PF01522">
    <property type="entry name" value="Polysacc_deac_1"/>
    <property type="match status" value="1"/>
</dbReference>
<gene>
    <name evidence="2" type="ORF">HYX28_02055</name>
</gene>
<dbReference type="GO" id="GO:0016810">
    <property type="term" value="F:hydrolase activity, acting on carbon-nitrogen (but not peptide) bonds"/>
    <property type="evidence" value="ECO:0007669"/>
    <property type="project" value="InterPro"/>
</dbReference>
<dbReference type="PANTHER" id="PTHR47561:SF1">
    <property type="entry name" value="POLYSACCHARIDE DEACETYLASE FAMILY PROTEIN (AFU_ORTHOLOGUE AFUA_6G05030)"/>
    <property type="match status" value="1"/>
</dbReference>
<dbReference type="Pfam" id="PF11959">
    <property type="entry name" value="DUF3473"/>
    <property type="match status" value="1"/>
</dbReference>
<evidence type="ECO:0000259" key="1">
    <source>
        <dbReference type="PROSITE" id="PS51677"/>
    </source>
</evidence>
<reference evidence="2" key="1">
    <citation type="submission" date="2020-07" db="EMBL/GenBank/DDBJ databases">
        <title>Huge and variable diversity of episymbiotic CPR bacteria and DPANN archaea in groundwater ecosystems.</title>
        <authorList>
            <person name="He C.Y."/>
            <person name="Keren R."/>
            <person name="Whittaker M."/>
            <person name="Farag I.F."/>
            <person name="Doudna J."/>
            <person name="Cate J.H.D."/>
            <person name="Banfield J.F."/>
        </authorList>
    </citation>
    <scope>NUCLEOTIDE SEQUENCE</scope>
    <source>
        <strain evidence="2">NC_groundwater_580_Pr5_B-0.1um_64_19</strain>
    </source>
</reference>
<dbReference type="InterPro" id="IPR011330">
    <property type="entry name" value="Glyco_hydro/deAcase_b/a-brl"/>
</dbReference>
<feature type="domain" description="NodB homology" evidence="1">
    <location>
        <begin position="23"/>
        <end position="162"/>
    </location>
</feature>
<evidence type="ECO:0000313" key="2">
    <source>
        <dbReference type="EMBL" id="MBI2677547.1"/>
    </source>
</evidence>
<dbReference type="PANTHER" id="PTHR47561">
    <property type="entry name" value="POLYSACCHARIDE DEACETYLASE FAMILY PROTEIN (AFU_ORTHOLOGUE AFUA_6G05030)"/>
    <property type="match status" value="1"/>
</dbReference>
<dbReference type="Proteomes" id="UP000779809">
    <property type="component" value="Unassembled WGS sequence"/>
</dbReference>